<keyword evidence="4" id="KW-0503">Monooxygenase</keyword>
<dbReference type="InterPro" id="IPR002938">
    <property type="entry name" value="FAD-bd"/>
</dbReference>
<dbReference type="GO" id="GO:0071949">
    <property type="term" value="F:FAD binding"/>
    <property type="evidence" value="ECO:0007669"/>
    <property type="project" value="InterPro"/>
</dbReference>
<dbReference type="PANTHER" id="PTHR46972:SF1">
    <property type="entry name" value="FAD DEPENDENT OXIDOREDUCTASE DOMAIN-CONTAINING PROTEIN"/>
    <property type="match status" value="1"/>
</dbReference>
<keyword evidence="1" id="KW-0285">Flavoprotein</keyword>
<evidence type="ECO:0000256" key="3">
    <source>
        <dbReference type="ARBA" id="ARBA00023002"/>
    </source>
</evidence>
<dbReference type="Proteomes" id="UP000799428">
    <property type="component" value="Unassembled WGS sequence"/>
</dbReference>
<protein>
    <submittedName>
        <fullName evidence="6">FAD/NAD(P)-binding domain-containing protein</fullName>
    </submittedName>
</protein>
<keyword evidence="7" id="KW-1185">Reference proteome</keyword>
<organism evidence="6 7">
    <name type="scientific">Pleomassaria siparia CBS 279.74</name>
    <dbReference type="NCBI Taxonomy" id="1314801"/>
    <lineage>
        <taxon>Eukaryota</taxon>
        <taxon>Fungi</taxon>
        <taxon>Dikarya</taxon>
        <taxon>Ascomycota</taxon>
        <taxon>Pezizomycotina</taxon>
        <taxon>Dothideomycetes</taxon>
        <taxon>Pleosporomycetidae</taxon>
        <taxon>Pleosporales</taxon>
        <taxon>Pleomassariaceae</taxon>
        <taxon>Pleomassaria</taxon>
    </lineage>
</organism>
<keyword evidence="3" id="KW-0560">Oxidoreductase</keyword>
<evidence type="ECO:0000256" key="1">
    <source>
        <dbReference type="ARBA" id="ARBA00022630"/>
    </source>
</evidence>
<reference evidence="6" key="1">
    <citation type="journal article" date="2020" name="Stud. Mycol.">
        <title>101 Dothideomycetes genomes: a test case for predicting lifestyles and emergence of pathogens.</title>
        <authorList>
            <person name="Haridas S."/>
            <person name="Albert R."/>
            <person name="Binder M."/>
            <person name="Bloem J."/>
            <person name="Labutti K."/>
            <person name="Salamov A."/>
            <person name="Andreopoulos B."/>
            <person name="Baker S."/>
            <person name="Barry K."/>
            <person name="Bills G."/>
            <person name="Bluhm B."/>
            <person name="Cannon C."/>
            <person name="Castanera R."/>
            <person name="Culley D."/>
            <person name="Daum C."/>
            <person name="Ezra D."/>
            <person name="Gonzalez J."/>
            <person name="Henrissat B."/>
            <person name="Kuo A."/>
            <person name="Liang C."/>
            <person name="Lipzen A."/>
            <person name="Lutzoni F."/>
            <person name="Magnuson J."/>
            <person name="Mondo S."/>
            <person name="Nolan M."/>
            <person name="Ohm R."/>
            <person name="Pangilinan J."/>
            <person name="Park H.-J."/>
            <person name="Ramirez L."/>
            <person name="Alfaro M."/>
            <person name="Sun H."/>
            <person name="Tritt A."/>
            <person name="Yoshinaga Y."/>
            <person name="Zwiers L.-H."/>
            <person name="Turgeon B."/>
            <person name="Goodwin S."/>
            <person name="Spatafora J."/>
            <person name="Crous P."/>
            <person name="Grigoriev I."/>
        </authorList>
    </citation>
    <scope>NUCLEOTIDE SEQUENCE</scope>
    <source>
        <strain evidence="6">CBS 279.74</strain>
    </source>
</reference>
<evidence type="ECO:0000313" key="6">
    <source>
        <dbReference type="EMBL" id="KAF2711602.1"/>
    </source>
</evidence>
<dbReference type="OrthoDB" id="655030at2759"/>
<dbReference type="AlphaFoldDB" id="A0A6G1KGJ6"/>
<dbReference type="InterPro" id="IPR036188">
    <property type="entry name" value="FAD/NAD-bd_sf"/>
</dbReference>
<proteinExistence type="predicted"/>
<dbReference type="PRINTS" id="PR00420">
    <property type="entry name" value="RNGMNOXGNASE"/>
</dbReference>
<dbReference type="Gene3D" id="3.50.50.60">
    <property type="entry name" value="FAD/NAD(P)-binding domain"/>
    <property type="match status" value="1"/>
</dbReference>
<evidence type="ECO:0000256" key="2">
    <source>
        <dbReference type="ARBA" id="ARBA00022827"/>
    </source>
</evidence>
<accession>A0A6G1KGJ6</accession>
<evidence type="ECO:0000256" key="4">
    <source>
        <dbReference type="ARBA" id="ARBA00023033"/>
    </source>
</evidence>
<dbReference type="PANTHER" id="PTHR46972">
    <property type="entry name" value="MONOOXYGENASE ASQM-RELATED"/>
    <property type="match status" value="1"/>
</dbReference>
<name>A0A6G1KGJ6_9PLEO</name>
<sequence length="431" mass="47064">MPYLPRIAISGAGPSCLALSLLLKQRNIPSTIYDLRSKPTPADFSKPSGMLDLHTESGQRVVRECCLWDAFQSSVGDCSQSTRVLDPQGNVLRIDEGGGSRPEIARNVLTELLLGGIPEETVKWGTKITRVTQTTNQSSGATETTLHLNTHDTATYDLVIGARRGLVPNPIPRHHDRALVHGRHYDRGHAEKCNGEIPTSGESLRLGHNVCIRWLQRYSSASGPQDSIRVYATITTPHDEWAAAAREMGSGPSTAMEIGEVLLASDRYFQTWAPALKRLLATACEEETRDNADTALELLPLYALPIGHRWEHRTGVTLVGDAAHLMAPWAGEGVNITLWDSLDLAHALGGVGEVGTAAEWQEAMEPKMREYEEGMWQRAKEKTGETAQNTAMILSENGSQKLAEFFKSAYEGGAVMDLNGSAMAVSKQENE</sequence>
<dbReference type="Pfam" id="PF01494">
    <property type="entry name" value="FAD_binding_3"/>
    <property type="match status" value="1"/>
</dbReference>
<gene>
    <name evidence="6" type="ORF">K504DRAFT_224825</name>
</gene>
<feature type="domain" description="FAD-binding" evidence="5">
    <location>
        <begin position="315"/>
        <end position="351"/>
    </location>
</feature>
<keyword evidence="2" id="KW-0274">FAD</keyword>
<evidence type="ECO:0000313" key="7">
    <source>
        <dbReference type="Proteomes" id="UP000799428"/>
    </source>
</evidence>
<dbReference type="EMBL" id="MU005767">
    <property type="protein sequence ID" value="KAF2711602.1"/>
    <property type="molecule type" value="Genomic_DNA"/>
</dbReference>
<dbReference type="SUPFAM" id="SSF51905">
    <property type="entry name" value="FAD/NAD(P)-binding domain"/>
    <property type="match status" value="1"/>
</dbReference>
<dbReference type="GO" id="GO:0004497">
    <property type="term" value="F:monooxygenase activity"/>
    <property type="evidence" value="ECO:0007669"/>
    <property type="project" value="UniProtKB-KW"/>
</dbReference>
<evidence type="ECO:0000259" key="5">
    <source>
        <dbReference type="Pfam" id="PF01494"/>
    </source>
</evidence>